<keyword evidence="2" id="KW-1185">Reference proteome</keyword>
<accession>A0ABX4YNE9</accession>
<organism evidence="1 2">
    <name type="scientific">Leptospira inadai serovar Lyme</name>
    <dbReference type="NCBI Taxonomy" id="293084"/>
    <lineage>
        <taxon>Bacteria</taxon>
        <taxon>Pseudomonadati</taxon>
        <taxon>Spirochaetota</taxon>
        <taxon>Spirochaetia</taxon>
        <taxon>Leptospirales</taxon>
        <taxon>Leptospiraceae</taxon>
        <taxon>Leptospira</taxon>
    </lineage>
</organism>
<protein>
    <submittedName>
        <fullName evidence="1">Uncharacterized protein</fullName>
    </submittedName>
</protein>
<comment type="caution">
    <text evidence="1">The sequence shown here is derived from an EMBL/GenBank/DDBJ whole genome shotgun (WGS) entry which is preliminary data.</text>
</comment>
<evidence type="ECO:0000313" key="1">
    <source>
        <dbReference type="EMBL" id="PNV76724.1"/>
    </source>
</evidence>
<evidence type="ECO:0000313" key="2">
    <source>
        <dbReference type="Proteomes" id="UP000094669"/>
    </source>
</evidence>
<name>A0ABX4YNE9_9LEPT</name>
<sequence>MDSQNEQIPPGFSAESWNALTSEQKKQYLNAIAQSGGQGNNQAPAVPTQGQIYAEAGKQMLLGTIFSFFRSLLYRFLRF</sequence>
<reference evidence="1" key="1">
    <citation type="submission" date="2018-01" db="EMBL/GenBank/DDBJ databases">
        <title>Genomic characterization of Leptospira inadai serogroup Lyme isolated from captured rat in Brazil and comparative analysis with human reference strain.</title>
        <authorList>
            <person name="Moreno L.Z."/>
            <person name="Loureiro A.P."/>
            <person name="Miraglia F."/>
            <person name="Kremer F.S."/>
            <person name="Eslabao M.R."/>
            <person name="Dellagostin O.A."/>
            <person name="Lilenbaum W."/>
            <person name="Moreno A.M."/>
        </authorList>
    </citation>
    <scope>NUCLEOTIDE SEQUENCE [LARGE SCALE GENOMIC DNA]</scope>
    <source>
        <strain evidence="1">M34/99</strain>
    </source>
</reference>
<dbReference type="Proteomes" id="UP000094669">
    <property type="component" value="Unassembled WGS sequence"/>
</dbReference>
<gene>
    <name evidence="1" type="ORF">BES34_000050</name>
</gene>
<proteinExistence type="predicted"/>
<dbReference type="EMBL" id="MCRM02000001">
    <property type="protein sequence ID" value="PNV76724.1"/>
    <property type="molecule type" value="Genomic_DNA"/>
</dbReference>